<gene>
    <name evidence="3" type="ORF">VB264_09145</name>
</gene>
<evidence type="ECO:0000313" key="4">
    <source>
        <dbReference type="Proteomes" id="UP001304671"/>
    </source>
</evidence>
<evidence type="ECO:0000313" key="3">
    <source>
        <dbReference type="EMBL" id="MEA5257951.1"/>
    </source>
</evidence>
<dbReference type="EMBL" id="JAYFUL010000011">
    <property type="protein sequence ID" value="MEA5257951.1"/>
    <property type="molecule type" value="Genomic_DNA"/>
</dbReference>
<dbReference type="NCBIfam" id="TIGR03891">
    <property type="entry name" value="thiopep_ocin"/>
    <property type="match status" value="1"/>
</dbReference>
<dbReference type="Pfam" id="PF14028">
    <property type="entry name" value="Lant_dehydr_C"/>
    <property type="match status" value="1"/>
</dbReference>
<dbReference type="Pfam" id="PF04738">
    <property type="entry name" value="Lant_dehydr_N"/>
    <property type="match status" value="1"/>
</dbReference>
<evidence type="ECO:0000259" key="1">
    <source>
        <dbReference type="Pfam" id="PF04738"/>
    </source>
</evidence>
<accession>A0ABU5QLK6</accession>
<evidence type="ECO:0000259" key="2">
    <source>
        <dbReference type="Pfam" id="PF14028"/>
    </source>
</evidence>
<dbReference type="InterPro" id="IPR023809">
    <property type="entry name" value="Thiopep_bacteriocin_synth_dom"/>
</dbReference>
<sequence>MQNFEAHDFYLLRTPLLSVDKLMEFNDKIIHGNKEALEENLRELFSEAILQEAIYIASPDFYAEFKKWFDGVNQNPSDVRKILLSLYKYYVRMSTRCTPYGLFAGCTIGDIQDSTDIRFAENAKFRKSSRLDMNYVEEVAKLIVNREEIRHQLLFFTNSSIYQVADAYRYAECRVQHKKRSCFLTSVAFSEYLESILTKAKNGARLSDLAQSIVSSEVNYNEAIAFVEDMIDAQILVSELEPTTTGDEFFDVLMARMATLQGTAEISKHLQQIKRLLLVQDNSVTKYHEIERIISENFVKTSSKDLIQTDLFYETLNNSIGKTVTKQLSSSLEKLFLWTRKNNGADLESFKKRFYARYEEEEVPLLLALDGETGVGYGAVFGGQADNAPLVDDLRIQGRAREQTTNWEDIDRIKFSKFLQAKQEGSTTITLTDKDFEPFLAIKDSIKLPDSFYAFGSVLAPSAEAIDTGNFKFLMSVASGPSAGNLFARFCHGDEKITAKVKECLEYEEQHNPDAIYAEVVHLPEARIGNILMRPAIRKYEIPFLGNASVEKPFQIALDDLMVSVPYGRKVVLRSKKLNKEVIPRLTTAHNYSRGLGIYKFLCDLQGYGLNSTVSWDWGILNEQTFLPRVEYKNIIVSKAKWKLYAALHPALAGKNLPDKTFWDNLQKDLNIPRYVVLTEGDNELLIDFESETSLQILHHKILKKGMATLSEFLSSPDNCFVQDKNGRYTNEMLLAFKTLHVKKREMTPKRIDRSVRRIFVPGSEWFYVKIYTGTKSIEKILTKIVKPLCEELVNDGVIDKWFFLRFKDTDEHLRLRFHNGKNAQFWQYVLTLLHEKLAPYIDQKIVSSIQIDTYKREIERYGDTTIEQCELLFYHDSQAIVNFIDLLDGSDEGEKYRYLFGLYGVNALLDDFEFSLTQKAELLKNLQAGFFQEFNGNNALNVQLNDKYRLQTSAINQLMNGNEYDEGVADAVAIFKERSVENRKIVAEIREIQATQTGTMSFQEMLPSLIHMYLNRLFISKQRLHELVIYHYLDKYYKSQIARKKQHTVLINS</sequence>
<name>A0ABU5QLK6_9BACT</name>
<feature type="domain" description="Lantibiotic dehydratase N-terminal" evidence="1">
    <location>
        <begin position="48"/>
        <end position="698"/>
    </location>
</feature>
<feature type="domain" description="Thiopeptide-type bacteriocin biosynthesis" evidence="2">
    <location>
        <begin position="766"/>
        <end position="1038"/>
    </location>
</feature>
<proteinExistence type="predicted"/>
<keyword evidence="4" id="KW-1185">Reference proteome</keyword>
<dbReference type="RefSeq" id="WP_323248684.1">
    <property type="nucleotide sequence ID" value="NZ_JAYFUL010000011.1"/>
</dbReference>
<dbReference type="InterPro" id="IPR006827">
    <property type="entry name" value="Lant_deHydtase_N"/>
</dbReference>
<protein>
    <submittedName>
        <fullName evidence="3">Lantibiotic dehydratase</fullName>
    </submittedName>
</protein>
<dbReference type="Proteomes" id="UP001304671">
    <property type="component" value="Unassembled WGS sequence"/>
</dbReference>
<reference evidence="3 4" key="1">
    <citation type="submission" date="2023-12" db="EMBL/GenBank/DDBJ databases">
        <title>Novel species of the genus Arcicella isolated from rivers.</title>
        <authorList>
            <person name="Lu H."/>
        </authorList>
    </citation>
    <scope>NUCLEOTIDE SEQUENCE [LARGE SCALE GENOMIC DNA]</scope>
    <source>
        <strain evidence="3 4">LMG 21963</strain>
    </source>
</reference>
<comment type="caution">
    <text evidence="3">The sequence shown here is derived from an EMBL/GenBank/DDBJ whole genome shotgun (WGS) entry which is preliminary data.</text>
</comment>
<organism evidence="3 4">
    <name type="scientific">Arcicella aquatica</name>
    <dbReference type="NCBI Taxonomy" id="217141"/>
    <lineage>
        <taxon>Bacteria</taxon>
        <taxon>Pseudomonadati</taxon>
        <taxon>Bacteroidota</taxon>
        <taxon>Cytophagia</taxon>
        <taxon>Cytophagales</taxon>
        <taxon>Flectobacillaceae</taxon>
        <taxon>Arcicella</taxon>
    </lineage>
</organism>